<dbReference type="OrthoDB" id="2483587at2759"/>
<sequence length="156" mass="17801">MTDQRPSTSRKSYTAKRSNPQPKPEDRDPSALASDNEDPNKSFVSQQAPVDLTSETDETPVLDETQVHPSSSAAQTTLAPPESFLESLQRQWRRAMTELNDRIQKGDESTQTIYLQEHERSLREDIRFHTPDPHLQAYQEALATFGKAVSAYWTRR</sequence>
<name>A0A197KAS8_9FUNG</name>
<accession>A0A197KAS8</accession>
<feature type="compositionally biased region" description="Polar residues" evidence="1">
    <location>
        <begin position="67"/>
        <end position="78"/>
    </location>
</feature>
<proteinExistence type="predicted"/>
<dbReference type="Proteomes" id="UP000078512">
    <property type="component" value="Unassembled WGS sequence"/>
</dbReference>
<evidence type="ECO:0000313" key="2">
    <source>
        <dbReference type="EMBL" id="OAQ22653.1"/>
    </source>
</evidence>
<keyword evidence="4" id="KW-1185">Reference proteome</keyword>
<evidence type="ECO:0000313" key="4">
    <source>
        <dbReference type="Proteomes" id="UP000078512"/>
    </source>
</evidence>
<evidence type="ECO:0000313" key="3">
    <source>
        <dbReference type="EMBL" id="OAQ34812.1"/>
    </source>
</evidence>
<feature type="compositionally biased region" description="Polar residues" evidence="1">
    <location>
        <begin position="1"/>
        <end position="20"/>
    </location>
</feature>
<gene>
    <name evidence="3" type="ORF">K457DRAFT_1827608</name>
    <name evidence="2" type="ORF">K457DRAFT_1837891</name>
</gene>
<dbReference type="EMBL" id="KV442149">
    <property type="protein sequence ID" value="OAQ22653.1"/>
    <property type="molecule type" value="Genomic_DNA"/>
</dbReference>
<dbReference type="AlphaFoldDB" id="A0A197KAS8"/>
<evidence type="ECO:0000256" key="1">
    <source>
        <dbReference type="SAM" id="MobiDB-lite"/>
    </source>
</evidence>
<protein>
    <submittedName>
        <fullName evidence="3">Uncharacterized protein</fullName>
    </submittedName>
</protein>
<organism evidence="3 4">
    <name type="scientific">Linnemannia elongata AG-77</name>
    <dbReference type="NCBI Taxonomy" id="1314771"/>
    <lineage>
        <taxon>Eukaryota</taxon>
        <taxon>Fungi</taxon>
        <taxon>Fungi incertae sedis</taxon>
        <taxon>Mucoromycota</taxon>
        <taxon>Mortierellomycotina</taxon>
        <taxon>Mortierellomycetes</taxon>
        <taxon>Mortierellales</taxon>
        <taxon>Mortierellaceae</taxon>
        <taxon>Linnemannia</taxon>
    </lineage>
</organism>
<feature type="region of interest" description="Disordered" evidence="1">
    <location>
        <begin position="1"/>
        <end position="83"/>
    </location>
</feature>
<reference evidence="3 4" key="1">
    <citation type="submission" date="2016-05" db="EMBL/GenBank/DDBJ databases">
        <title>Genome sequencing reveals origins of a unique bacterial endosymbiosis in the earliest lineages of terrestrial Fungi.</title>
        <authorList>
            <consortium name="DOE Joint Genome Institute"/>
            <person name="Uehling J."/>
            <person name="Gryganskyi A."/>
            <person name="Hameed K."/>
            <person name="Tschaplinski T."/>
            <person name="Misztal P."/>
            <person name="Wu S."/>
            <person name="Desiro A."/>
            <person name="Vande Pol N."/>
            <person name="Du Z.-Y."/>
            <person name="Zienkiewicz A."/>
            <person name="Zienkiewicz K."/>
            <person name="Morin E."/>
            <person name="Tisserant E."/>
            <person name="Splivallo R."/>
            <person name="Hainaut M."/>
            <person name="Henrissat B."/>
            <person name="Ohm R."/>
            <person name="Kuo A."/>
            <person name="Yan J."/>
            <person name="Lipzen A."/>
            <person name="Nolan M."/>
            <person name="Labutti K."/>
            <person name="Barry K."/>
            <person name="Goldstein A."/>
            <person name="Labbe J."/>
            <person name="Schadt C."/>
            <person name="Tuskan G."/>
            <person name="Grigoriev I."/>
            <person name="Martin F."/>
            <person name="Vilgalys R."/>
            <person name="Bonito G."/>
        </authorList>
    </citation>
    <scope>NUCLEOTIDE SEQUENCE [LARGE SCALE GENOMIC DNA]</scope>
    <source>
        <strain evidence="3 4">AG-77</strain>
    </source>
</reference>
<dbReference type="EMBL" id="KV442016">
    <property type="protein sequence ID" value="OAQ34812.1"/>
    <property type="molecule type" value="Genomic_DNA"/>
</dbReference>